<sequence>MSEKSNNEKPRDAPLISNLVGENFSDTAPLVDTALSNCFPVKTNRASPLKPTIIYCEPSDSDLEKEDNSPPRFASWQDFLTEFCYFLIDFAIDIVILLTLAYIVYFICTCKIWKRFKF</sequence>
<organism evidence="2 3">
    <name type="scientific">Caenorhabditis angaria</name>
    <dbReference type="NCBI Taxonomy" id="860376"/>
    <lineage>
        <taxon>Eukaryota</taxon>
        <taxon>Metazoa</taxon>
        <taxon>Ecdysozoa</taxon>
        <taxon>Nematoda</taxon>
        <taxon>Chromadorea</taxon>
        <taxon>Rhabditida</taxon>
        <taxon>Rhabditina</taxon>
        <taxon>Rhabditomorpha</taxon>
        <taxon>Rhabditoidea</taxon>
        <taxon>Rhabditidae</taxon>
        <taxon>Peloderinae</taxon>
        <taxon>Caenorhabditis</taxon>
    </lineage>
</organism>
<keyword evidence="3" id="KW-1185">Reference proteome</keyword>
<keyword evidence="1" id="KW-0472">Membrane</keyword>
<reference evidence="2" key="1">
    <citation type="submission" date="2022-11" db="EMBL/GenBank/DDBJ databases">
        <authorList>
            <person name="Kikuchi T."/>
        </authorList>
    </citation>
    <scope>NUCLEOTIDE SEQUENCE</scope>
    <source>
        <strain evidence="2">PS1010</strain>
    </source>
</reference>
<keyword evidence="1" id="KW-1133">Transmembrane helix</keyword>
<dbReference type="AlphaFoldDB" id="A0A9P1J3S3"/>
<evidence type="ECO:0000313" key="3">
    <source>
        <dbReference type="Proteomes" id="UP001152747"/>
    </source>
</evidence>
<evidence type="ECO:0000313" key="2">
    <source>
        <dbReference type="EMBL" id="CAI5455228.1"/>
    </source>
</evidence>
<proteinExistence type="predicted"/>
<gene>
    <name evidence="2" type="ORF">CAMP_LOCUS17865</name>
</gene>
<accession>A0A9P1J3S3</accession>
<comment type="caution">
    <text evidence="2">The sequence shown here is derived from an EMBL/GenBank/DDBJ whole genome shotgun (WGS) entry which is preliminary data.</text>
</comment>
<protein>
    <submittedName>
        <fullName evidence="2">Uncharacterized protein</fullName>
    </submittedName>
</protein>
<evidence type="ECO:0000256" key="1">
    <source>
        <dbReference type="SAM" id="Phobius"/>
    </source>
</evidence>
<feature type="transmembrane region" description="Helical" evidence="1">
    <location>
        <begin position="85"/>
        <end position="108"/>
    </location>
</feature>
<dbReference type="EMBL" id="CANHGI010000006">
    <property type="protein sequence ID" value="CAI5455228.1"/>
    <property type="molecule type" value="Genomic_DNA"/>
</dbReference>
<name>A0A9P1J3S3_9PELO</name>
<dbReference type="Proteomes" id="UP001152747">
    <property type="component" value="Unassembled WGS sequence"/>
</dbReference>
<keyword evidence="1" id="KW-0812">Transmembrane</keyword>